<dbReference type="InterPro" id="IPR006016">
    <property type="entry name" value="UspA"/>
</dbReference>
<proteinExistence type="inferred from homology"/>
<dbReference type="EMBL" id="SLWN01000012">
    <property type="protein sequence ID" value="TCO20323.1"/>
    <property type="molecule type" value="Genomic_DNA"/>
</dbReference>
<dbReference type="PANTHER" id="PTHR46268">
    <property type="entry name" value="STRESS RESPONSE PROTEIN NHAX"/>
    <property type="match status" value="1"/>
</dbReference>
<comment type="similarity">
    <text evidence="1">Belongs to the universal stress protein A family.</text>
</comment>
<gene>
    <name evidence="3" type="ORF">EV652_11269</name>
</gene>
<dbReference type="PRINTS" id="PR01438">
    <property type="entry name" value="UNVRSLSTRESS"/>
</dbReference>
<sequence length="292" mass="30528">MANMTDGSAKFVVVGIDETSESQLALRWAVAAAEARGLGVRVVRAYLNQAVHWPAIDVEGHVPTPPVDEFQAELDAAVAYVRDRLGYDAASGWLAYEPPAEAILTESSDAELVVLGSRVHHRLQAAVLGSVVTSVTARATCPVVVVKGNAHDGPIVVGTDGSEDSEAALEFAFEEAARSHAPLSVVYCWQPSDRHDRAVEDTEALLRNWLAESLEPLRAKFPAVAVRAEVVGGRPATTLAEHAGGASLAVVGSRGRGGVRGLLLGSVSQSLLHSATCPVAVVRNRAAAPGSP</sequence>
<accession>A0A4R2H3X6</accession>
<reference evidence="3 4" key="1">
    <citation type="journal article" date="2015" name="Stand. Genomic Sci.">
        <title>Genomic Encyclopedia of Bacterial and Archaeal Type Strains, Phase III: the genomes of soil and plant-associated and newly described type strains.</title>
        <authorList>
            <person name="Whitman W.B."/>
            <person name="Woyke T."/>
            <person name="Klenk H.P."/>
            <person name="Zhou Y."/>
            <person name="Lilburn T.G."/>
            <person name="Beck B.J."/>
            <person name="De Vos P."/>
            <person name="Vandamme P."/>
            <person name="Eisen J.A."/>
            <person name="Garrity G."/>
            <person name="Hugenholtz P."/>
            <person name="Kyrpides N.C."/>
        </authorList>
    </citation>
    <scope>NUCLEOTIDE SEQUENCE [LARGE SCALE GENOMIC DNA]</scope>
    <source>
        <strain evidence="3 4">VKM Ac-2572</strain>
    </source>
</reference>
<dbReference type="OrthoDB" id="3818503at2"/>
<dbReference type="AlphaFoldDB" id="A0A4R2H3X6"/>
<dbReference type="Pfam" id="PF00582">
    <property type="entry name" value="Usp"/>
    <property type="match status" value="2"/>
</dbReference>
<evidence type="ECO:0000313" key="4">
    <source>
        <dbReference type="Proteomes" id="UP000294508"/>
    </source>
</evidence>
<feature type="domain" description="UspA" evidence="2">
    <location>
        <begin position="12"/>
        <end position="147"/>
    </location>
</feature>
<dbReference type="Proteomes" id="UP000294508">
    <property type="component" value="Unassembled WGS sequence"/>
</dbReference>
<organism evidence="3 4">
    <name type="scientific">Kribbella steppae</name>
    <dbReference type="NCBI Taxonomy" id="2512223"/>
    <lineage>
        <taxon>Bacteria</taxon>
        <taxon>Bacillati</taxon>
        <taxon>Actinomycetota</taxon>
        <taxon>Actinomycetes</taxon>
        <taxon>Propionibacteriales</taxon>
        <taxon>Kribbellaceae</taxon>
        <taxon>Kribbella</taxon>
    </lineage>
</organism>
<feature type="domain" description="UspA" evidence="2">
    <location>
        <begin position="154"/>
        <end position="283"/>
    </location>
</feature>
<dbReference type="InterPro" id="IPR006015">
    <property type="entry name" value="Universal_stress_UspA"/>
</dbReference>
<evidence type="ECO:0000313" key="3">
    <source>
        <dbReference type="EMBL" id="TCO20323.1"/>
    </source>
</evidence>
<dbReference type="PANTHER" id="PTHR46268:SF6">
    <property type="entry name" value="UNIVERSAL STRESS PROTEIN UP12"/>
    <property type="match status" value="1"/>
</dbReference>
<keyword evidence="4" id="KW-1185">Reference proteome</keyword>
<dbReference type="InterPro" id="IPR014729">
    <property type="entry name" value="Rossmann-like_a/b/a_fold"/>
</dbReference>
<evidence type="ECO:0000259" key="2">
    <source>
        <dbReference type="Pfam" id="PF00582"/>
    </source>
</evidence>
<comment type="caution">
    <text evidence="3">The sequence shown here is derived from an EMBL/GenBank/DDBJ whole genome shotgun (WGS) entry which is preliminary data.</text>
</comment>
<dbReference type="Gene3D" id="3.40.50.620">
    <property type="entry name" value="HUPs"/>
    <property type="match status" value="2"/>
</dbReference>
<name>A0A4R2H3X6_9ACTN</name>
<protein>
    <submittedName>
        <fullName evidence="3">Nucleotide-binding universal stress UspA family protein</fullName>
    </submittedName>
</protein>
<evidence type="ECO:0000256" key="1">
    <source>
        <dbReference type="ARBA" id="ARBA00008791"/>
    </source>
</evidence>
<dbReference type="SUPFAM" id="SSF52402">
    <property type="entry name" value="Adenine nucleotide alpha hydrolases-like"/>
    <property type="match status" value="2"/>
</dbReference>